<dbReference type="FunFam" id="2.20.70.10:FF:000041">
    <property type="entry name" value="WW and C2 domain containing 1"/>
    <property type="match status" value="1"/>
</dbReference>
<keyword evidence="5" id="KW-0804">Transcription</keyword>
<sequence length="157" mass="17637">MPRPELPLPEGWEEARDFDGKVYYIDHTSRTTSWIDPRDSKDTRPTAAADFPVVGCLLLSQPGLGAGPLTPTTDWLPPHPMGPYLFKWLLELPWDPLTEALPTFGRGRRPAWTAALAEWRSRPPGDIVRTLLWVGEWFPAKNAALQRDQGLGRLGVE</sequence>
<feature type="domain" description="WW" evidence="6">
    <location>
        <begin position="6"/>
        <end position="39"/>
    </location>
</feature>
<dbReference type="PROSITE" id="PS50020">
    <property type="entry name" value="WW_DOMAIN_2"/>
    <property type="match status" value="1"/>
</dbReference>
<proteinExistence type="predicted"/>
<protein>
    <submittedName>
        <fullName evidence="7">Protein KIBRA</fullName>
    </submittedName>
</protein>
<dbReference type="EMBL" id="KN122016">
    <property type="protein sequence ID" value="KFO34159.1"/>
    <property type="molecule type" value="Genomic_DNA"/>
</dbReference>
<keyword evidence="8" id="KW-1185">Reference proteome</keyword>
<dbReference type="SUPFAM" id="SSF51045">
    <property type="entry name" value="WW domain"/>
    <property type="match status" value="1"/>
</dbReference>
<dbReference type="InterPro" id="IPR001202">
    <property type="entry name" value="WW_dom"/>
</dbReference>
<evidence type="ECO:0000313" key="8">
    <source>
        <dbReference type="Proteomes" id="UP000028990"/>
    </source>
</evidence>
<dbReference type="GO" id="GO:0005737">
    <property type="term" value="C:cytoplasm"/>
    <property type="evidence" value="ECO:0007669"/>
    <property type="project" value="UniProtKB-SubCell"/>
</dbReference>
<comment type="subcellular location">
    <subcellularLocation>
        <location evidence="1">Cytoplasm</location>
    </subcellularLocation>
</comment>
<evidence type="ECO:0000256" key="5">
    <source>
        <dbReference type="ARBA" id="ARBA00023163"/>
    </source>
</evidence>
<dbReference type="InterPro" id="IPR051105">
    <property type="entry name" value="WWC/KIBRA_Hippo_Reg"/>
</dbReference>
<dbReference type="AlphaFoldDB" id="A0A091DPU1"/>
<evidence type="ECO:0000256" key="2">
    <source>
        <dbReference type="ARBA" id="ARBA00022490"/>
    </source>
</evidence>
<evidence type="ECO:0000313" key="7">
    <source>
        <dbReference type="EMBL" id="KFO34159.1"/>
    </source>
</evidence>
<evidence type="ECO:0000256" key="1">
    <source>
        <dbReference type="ARBA" id="ARBA00004496"/>
    </source>
</evidence>
<organism evidence="7 8">
    <name type="scientific">Fukomys damarensis</name>
    <name type="common">Damaraland mole rat</name>
    <name type="synonym">Cryptomys damarensis</name>
    <dbReference type="NCBI Taxonomy" id="885580"/>
    <lineage>
        <taxon>Eukaryota</taxon>
        <taxon>Metazoa</taxon>
        <taxon>Chordata</taxon>
        <taxon>Craniata</taxon>
        <taxon>Vertebrata</taxon>
        <taxon>Euteleostomi</taxon>
        <taxon>Mammalia</taxon>
        <taxon>Eutheria</taxon>
        <taxon>Euarchontoglires</taxon>
        <taxon>Glires</taxon>
        <taxon>Rodentia</taxon>
        <taxon>Hystricomorpha</taxon>
        <taxon>Bathyergidae</taxon>
        <taxon>Fukomys</taxon>
    </lineage>
</organism>
<dbReference type="PANTHER" id="PTHR14791:SF22">
    <property type="entry name" value="PROTEIN KIBRA"/>
    <property type="match status" value="1"/>
</dbReference>
<keyword evidence="4" id="KW-0175">Coiled coil</keyword>
<dbReference type="GO" id="GO:0046621">
    <property type="term" value="P:negative regulation of organ growth"/>
    <property type="evidence" value="ECO:0007669"/>
    <property type="project" value="TreeGrafter"/>
</dbReference>
<dbReference type="GO" id="GO:0035330">
    <property type="term" value="P:regulation of hippo signaling"/>
    <property type="evidence" value="ECO:0007669"/>
    <property type="project" value="TreeGrafter"/>
</dbReference>
<evidence type="ECO:0000256" key="4">
    <source>
        <dbReference type="ARBA" id="ARBA00023054"/>
    </source>
</evidence>
<dbReference type="Pfam" id="PF00397">
    <property type="entry name" value="WW"/>
    <property type="match status" value="1"/>
</dbReference>
<dbReference type="SMART" id="SM00456">
    <property type="entry name" value="WW"/>
    <property type="match status" value="1"/>
</dbReference>
<gene>
    <name evidence="7" type="ORF">H920_04480</name>
</gene>
<evidence type="ECO:0000256" key="3">
    <source>
        <dbReference type="ARBA" id="ARBA00023015"/>
    </source>
</evidence>
<dbReference type="PROSITE" id="PS01159">
    <property type="entry name" value="WW_DOMAIN_1"/>
    <property type="match status" value="1"/>
</dbReference>
<reference evidence="7 8" key="1">
    <citation type="submission" date="2013-11" db="EMBL/GenBank/DDBJ databases">
        <title>The Damaraland mole rat (Fukomys damarensis) genome and evolution of African mole rats.</title>
        <authorList>
            <person name="Gladyshev V.N."/>
            <person name="Fang X."/>
        </authorList>
    </citation>
    <scope>NUCLEOTIDE SEQUENCE [LARGE SCALE GENOMIC DNA]</scope>
    <source>
        <tissue evidence="7">Liver</tissue>
    </source>
</reference>
<dbReference type="GO" id="GO:0016477">
    <property type="term" value="P:cell migration"/>
    <property type="evidence" value="ECO:0007669"/>
    <property type="project" value="TreeGrafter"/>
</dbReference>
<dbReference type="GO" id="GO:0006355">
    <property type="term" value="P:regulation of DNA-templated transcription"/>
    <property type="evidence" value="ECO:0007669"/>
    <property type="project" value="TreeGrafter"/>
</dbReference>
<dbReference type="PANTHER" id="PTHR14791">
    <property type="entry name" value="BOMB/KIRA PROTEINS"/>
    <property type="match status" value="1"/>
</dbReference>
<dbReference type="CDD" id="cd00201">
    <property type="entry name" value="WW"/>
    <property type="match status" value="1"/>
</dbReference>
<keyword evidence="3" id="KW-0805">Transcription regulation</keyword>
<dbReference type="Proteomes" id="UP000028990">
    <property type="component" value="Unassembled WGS sequence"/>
</dbReference>
<evidence type="ECO:0000259" key="6">
    <source>
        <dbReference type="PROSITE" id="PS50020"/>
    </source>
</evidence>
<name>A0A091DPU1_FUKDA</name>
<accession>A0A091DPU1</accession>
<dbReference type="GO" id="GO:0019900">
    <property type="term" value="F:kinase binding"/>
    <property type="evidence" value="ECO:0007669"/>
    <property type="project" value="TreeGrafter"/>
</dbReference>
<dbReference type="Gene3D" id="2.20.70.10">
    <property type="match status" value="1"/>
</dbReference>
<dbReference type="GO" id="GO:0060090">
    <property type="term" value="F:molecular adaptor activity"/>
    <property type="evidence" value="ECO:0007669"/>
    <property type="project" value="TreeGrafter"/>
</dbReference>
<keyword evidence="2" id="KW-0963">Cytoplasm</keyword>
<dbReference type="InterPro" id="IPR036020">
    <property type="entry name" value="WW_dom_sf"/>
</dbReference>